<feature type="chain" id="PRO_5009955557" evidence="1">
    <location>
        <begin position="20"/>
        <end position="182"/>
    </location>
</feature>
<proteinExistence type="predicted"/>
<keyword evidence="1" id="KW-0732">Signal</keyword>
<evidence type="ECO:0000313" key="3">
    <source>
        <dbReference type="Proteomes" id="UP000009131"/>
    </source>
</evidence>
<dbReference type="Proteomes" id="UP000009131">
    <property type="component" value="Unassembled WGS sequence"/>
</dbReference>
<protein>
    <submittedName>
        <fullName evidence="2">Uncharacterized protein</fullName>
    </submittedName>
</protein>
<dbReference type="RefSeq" id="XP_014568223.1">
    <property type="nucleotide sequence ID" value="XM_014712737.1"/>
</dbReference>
<evidence type="ECO:0000313" key="2">
    <source>
        <dbReference type="EMBL" id="GAA94658.1"/>
    </source>
</evidence>
<organism evidence="2 3">
    <name type="scientific">Mixia osmundae (strain CBS 9802 / IAM 14324 / JCM 22182 / KY 12970)</name>
    <dbReference type="NCBI Taxonomy" id="764103"/>
    <lineage>
        <taxon>Eukaryota</taxon>
        <taxon>Fungi</taxon>
        <taxon>Dikarya</taxon>
        <taxon>Basidiomycota</taxon>
        <taxon>Pucciniomycotina</taxon>
        <taxon>Mixiomycetes</taxon>
        <taxon>Mixiales</taxon>
        <taxon>Mixiaceae</taxon>
        <taxon>Mixia</taxon>
    </lineage>
</organism>
<dbReference type="InParanoid" id="G7DVP8"/>
<sequence>MKNTAVLSIVSVLCATAFALPSQVGNQAADEGLDRRAVGPLYGPDFDIVFVASVSAEKLYDPNTQAYNAQFRAHINHHNNAMDIFQPGPYIRATWESSGQAKSNGDHLEHCYTISGGAEFRPHNPKDTVVLCFRFKRWSVNFSSWWLKSTNILDNDLDPEVPVNSALFVNGQKLQQDLGPLV</sequence>
<evidence type="ECO:0000256" key="1">
    <source>
        <dbReference type="SAM" id="SignalP"/>
    </source>
</evidence>
<keyword evidence="3" id="KW-1185">Reference proteome</keyword>
<reference evidence="2 3" key="1">
    <citation type="journal article" date="2011" name="J. Gen. Appl. Microbiol.">
        <title>Draft genome sequencing of the enigmatic basidiomycete Mixia osmundae.</title>
        <authorList>
            <person name="Nishida H."/>
            <person name="Nagatsuka Y."/>
            <person name="Sugiyama J."/>
        </authorList>
    </citation>
    <scope>NUCLEOTIDE SEQUENCE [LARGE SCALE GENOMIC DNA]</scope>
    <source>
        <strain evidence="3">CBS 9802 / IAM 14324 / JCM 22182 / KY 12970</strain>
    </source>
</reference>
<accession>G7DVP8</accession>
<gene>
    <name evidence="2" type="primary">Mo01311</name>
    <name evidence="2" type="ORF">E5Q_01311</name>
</gene>
<dbReference type="EMBL" id="BABT02000046">
    <property type="protein sequence ID" value="GAA94658.1"/>
    <property type="molecule type" value="Genomic_DNA"/>
</dbReference>
<name>G7DVP8_MIXOS</name>
<reference evidence="2 3" key="2">
    <citation type="journal article" date="2012" name="Open Biol.">
        <title>Characteristics of nucleosomes and linker DNA regions on the genome of the basidiomycete Mixia osmundae revealed by mono- and dinucleosome mapping.</title>
        <authorList>
            <person name="Nishida H."/>
            <person name="Kondo S."/>
            <person name="Matsumoto T."/>
            <person name="Suzuki Y."/>
            <person name="Yoshikawa H."/>
            <person name="Taylor T.D."/>
            <person name="Sugiyama J."/>
        </authorList>
    </citation>
    <scope>NUCLEOTIDE SEQUENCE [LARGE SCALE GENOMIC DNA]</scope>
    <source>
        <strain evidence="3">CBS 9802 / IAM 14324 / JCM 22182 / KY 12970</strain>
    </source>
</reference>
<feature type="signal peptide" evidence="1">
    <location>
        <begin position="1"/>
        <end position="19"/>
    </location>
</feature>
<dbReference type="HOGENOM" id="CLU_1482340_0_0_1"/>
<comment type="caution">
    <text evidence="2">The sequence shown here is derived from an EMBL/GenBank/DDBJ whole genome shotgun (WGS) entry which is preliminary data.</text>
</comment>
<dbReference type="AlphaFoldDB" id="G7DVP8"/>